<evidence type="ECO:0000256" key="1">
    <source>
        <dbReference type="ARBA" id="ARBA00022679"/>
    </source>
</evidence>
<dbReference type="PANTHER" id="PTHR46401:SF2">
    <property type="entry name" value="GLYCOSYLTRANSFERASE WBBK-RELATED"/>
    <property type="match status" value="1"/>
</dbReference>
<organism evidence="3 4">
    <name type="scientific">Sphingomonas naphthae</name>
    <dbReference type="NCBI Taxonomy" id="1813468"/>
    <lineage>
        <taxon>Bacteria</taxon>
        <taxon>Pseudomonadati</taxon>
        <taxon>Pseudomonadota</taxon>
        <taxon>Alphaproteobacteria</taxon>
        <taxon>Sphingomonadales</taxon>
        <taxon>Sphingomonadaceae</taxon>
        <taxon>Sphingomonas</taxon>
    </lineage>
</organism>
<accession>A0ABY7TLA0</accession>
<evidence type="ECO:0000259" key="2">
    <source>
        <dbReference type="Pfam" id="PF00534"/>
    </source>
</evidence>
<proteinExistence type="predicted"/>
<dbReference type="SUPFAM" id="SSF53756">
    <property type="entry name" value="UDP-Glycosyltransferase/glycogen phosphorylase"/>
    <property type="match status" value="1"/>
</dbReference>
<reference evidence="3 4" key="1">
    <citation type="submission" date="2023-02" db="EMBL/GenBank/DDBJ databases">
        <title>Genome sequence of Sphingomonas naphthae.</title>
        <authorList>
            <person name="Kim S."/>
            <person name="Heo J."/>
            <person name="Kwon S.-W."/>
        </authorList>
    </citation>
    <scope>NUCLEOTIDE SEQUENCE [LARGE SCALE GENOMIC DNA]</scope>
    <source>
        <strain evidence="3 4">KACC 18716</strain>
    </source>
</reference>
<dbReference type="CDD" id="cd03801">
    <property type="entry name" value="GT4_PimA-like"/>
    <property type="match status" value="1"/>
</dbReference>
<keyword evidence="4" id="KW-1185">Reference proteome</keyword>
<dbReference type="InterPro" id="IPR001296">
    <property type="entry name" value="Glyco_trans_1"/>
</dbReference>
<sequence length="405" mass="44629">MADKGAPAPRRYIAAHNRDRDFYQLAVALAEKDALFRLITDYHIDEGSLAYRALLRRVIRNRATSPLDRTLIDNDWAAVAWQMAATRLFPADYDWGNRCDKILAAHVRRLARRNPSVGLFLYHNLAFEAFTDPALADRAKALFVFHPHSRYNHAILKADYDLYGIGAYSLTEEAPVSERMDRLDTEIALADHVLCASSFTARSIAASNVNHRPVTVVPYGAVPGRSAYRPREGDAGPVRFLFVGQAVQRKGIHHLLKVWRGLPTAGIELTLVCSNDRENILHDLPPNVIVKSHLPIDALIREFQTAHCFLLPALVEGFGLVLLEALQAGCYTIFSDATGLADCAVPDYAGQEVAAGDLDGLAAAIEQAVDRVATGRVDHRAIADFADTLSADAFRRGIQAVLETL</sequence>
<dbReference type="EMBL" id="CP117411">
    <property type="protein sequence ID" value="WCT73482.1"/>
    <property type="molecule type" value="Genomic_DNA"/>
</dbReference>
<protein>
    <submittedName>
        <fullName evidence="3">Glycosyltransferase family 4 protein</fullName>
    </submittedName>
</protein>
<dbReference type="Proteomes" id="UP001220395">
    <property type="component" value="Chromosome"/>
</dbReference>
<feature type="domain" description="Glycosyl transferase family 1" evidence="2">
    <location>
        <begin position="236"/>
        <end position="369"/>
    </location>
</feature>
<name>A0ABY7TLA0_9SPHN</name>
<gene>
    <name evidence="3" type="ORF">PQ455_18040</name>
</gene>
<dbReference type="Gene3D" id="3.40.50.2000">
    <property type="entry name" value="Glycogen Phosphorylase B"/>
    <property type="match status" value="1"/>
</dbReference>
<dbReference type="Pfam" id="PF00534">
    <property type="entry name" value="Glycos_transf_1"/>
    <property type="match status" value="1"/>
</dbReference>
<dbReference type="RefSeq" id="WP_273687732.1">
    <property type="nucleotide sequence ID" value="NZ_CP117411.1"/>
</dbReference>
<dbReference type="PANTHER" id="PTHR46401">
    <property type="entry name" value="GLYCOSYLTRANSFERASE WBBK-RELATED"/>
    <property type="match status" value="1"/>
</dbReference>
<keyword evidence="1" id="KW-0808">Transferase</keyword>
<evidence type="ECO:0000313" key="3">
    <source>
        <dbReference type="EMBL" id="WCT73482.1"/>
    </source>
</evidence>
<evidence type="ECO:0000313" key="4">
    <source>
        <dbReference type="Proteomes" id="UP001220395"/>
    </source>
</evidence>